<name>A0A834TFH7_9FABA</name>
<evidence type="ECO:0000313" key="1">
    <source>
        <dbReference type="EMBL" id="KAF7819940.1"/>
    </source>
</evidence>
<protein>
    <submittedName>
        <fullName evidence="1">Uncharacterized protein</fullName>
    </submittedName>
</protein>
<dbReference type="AlphaFoldDB" id="A0A834TFH7"/>
<keyword evidence="2" id="KW-1185">Reference proteome</keyword>
<proteinExistence type="predicted"/>
<reference evidence="1" key="1">
    <citation type="submission" date="2020-09" db="EMBL/GenBank/DDBJ databases">
        <title>Genome-Enabled Discovery of Anthraquinone Biosynthesis in Senna tora.</title>
        <authorList>
            <person name="Kang S.-H."/>
            <person name="Pandey R.P."/>
            <person name="Lee C.-M."/>
            <person name="Sim J.-S."/>
            <person name="Jeong J.-T."/>
            <person name="Choi B.-S."/>
            <person name="Jung M."/>
            <person name="Ginzburg D."/>
            <person name="Zhao K."/>
            <person name="Won S.Y."/>
            <person name="Oh T.-J."/>
            <person name="Yu Y."/>
            <person name="Kim N.-H."/>
            <person name="Lee O.R."/>
            <person name="Lee T.-H."/>
            <person name="Bashyal P."/>
            <person name="Kim T.-S."/>
            <person name="Lee W.-H."/>
            <person name="Kawkins C."/>
            <person name="Kim C.-K."/>
            <person name="Kim J.S."/>
            <person name="Ahn B.O."/>
            <person name="Rhee S.Y."/>
            <person name="Sohng J.K."/>
        </authorList>
    </citation>
    <scope>NUCLEOTIDE SEQUENCE</scope>
    <source>
        <tissue evidence="1">Leaf</tissue>
    </source>
</reference>
<dbReference type="EMBL" id="JAAIUW010000008">
    <property type="protein sequence ID" value="KAF7819940.1"/>
    <property type="molecule type" value="Genomic_DNA"/>
</dbReference>
<organism evidence="1 2">
    <name type="scientific">Senna tora</name>
    <dbReference type="NCBI Taxonomy" id="362788"/>
    <lineage>
        <taxon>Eukaryota</taxon>
        <taxon>Viridiplantae</taxon>
        <taxon>Streptophyta</taxon>
        <taxon>Embryophyta</taxon>
        <taxon>Tracheophyta</taxon>
        <taxon>Spermatophyta</taxon>
        <taxon>Magnoliopsida</taxon>
        <taxon>eudicotyledons</taxon>
        <taxon>Gunneridae</taxon>
        <taxon>Pentapetalae</taxon>
        <taxon>rosids</taxon>
        <taxon>fabids</taxon>
        <taxon>Fabales</taxon>
        <taxon>Fabaceae</taxon>
        <taxon>Caesalpinioideae</taxon>
        <taxon>Cassia clade</taxon>
        <taxon>Senna</taxon>
    </lineage>
</organism>
<accession>A0A834TFH7</accession>
<dbReference type="Proteomes" id="UP000634136">
    <property type="component" value="Unassembled WGS sequence"/>
</dbReference>
<gene>
    <name evidence="1" type="ORF">G2W53_025395</name>
</gene>
<sequence length="19" mass="1940">MGQLTIGWIGGGPKVQSNP</sequence>
<comment type="caution">
    <text evidence="1">The sequence shown here is derived from an EMBL/GenBank/DDBJ whole genome shotgun (WGS) entry which is preliminary data.</text>
</comment>
<evidence type="ECO:0000313" key="2">
    <source>
        <dbReference type="Proteomes" id="UP000634136"/>
    </source>
</evidence>